<dbReference type="InterPro" id="IPR001650">
    <property type="entry name" value="Helicase_C-like"/>
</dbReference>
<keyword evidence="8" id="KW-0175">Coiled coil</keyword>
<dbReference type="GO" id="GO:0016787">
    <property type="term" value="F:hydrolase activity"/>
    <property type="evidence" value="ECO:0007669"/>
    <property type="project" value="UniProtKB-KW"/>
</dbReference>
<feature type="compositionally biased region" description="Basic and acidic residues" evidence="9">
    <location>
        <begin position="1"/>
        <end position="12"/>
    </location>
</feature>
<dbReference type="InterPro" id="IPR002464">
    <property type="entry name" value="DNA/RNA_helicase_DEAH_CS"/>
</dbReference>
<evidence type="ECO:0000259" key="11">
    <source>
        <dbReference type="PROSITE" id="PS51194"/>
    </source>
</evidence>
<keyword evidence="6" id="KW-0067">ATP-binding</keyword>
<evidence type="ECO:0000256" key="4">
    <source>
        <dbReference type="ARBA" id="ARBA00022801"/>
    </source>
</evidence>
<dbReference type="InterPro" id="IPR003593">
    <property type="entry name" value="AAA+_ATPase"/>
</dbReference>
<feature type="domain" description="Helicase ATP-binding" evidence="10">
    <location>
        <begin position="253"/>
        <end position="419"/>
    </location>
</feature>
<dbReference type="Gene3D" id="1.20.120.1080">
    <property type="match status" value="1"/>
</dbReference>
<evidence type="ECO:0000313" key="13">
    <source>
        <dbReference type="WBParaSite" id="PTRK_0001234200.1"/>
    </source>
</evidence>
<keyword evidence="3" id="KW-0547">Nucleotide-binding</keyword>
<evidence type="ECO:0000256" key="1">
    <source>
        <dbReference type="ARBA" id="ARBA00008792"/>
    </source>
</evidence>
<evidence type="ECO:0000259" key="10">
    <source>
        <dbReference type="PROSITE" id="PS51192"/>
    </source>
</evidence>
<dbReference type="PROSITE" id="PS51194">
    <property type="entry name" value="HELICASE_CTER"/>
    <property type="match status" value="1"/>
</dbReference>
<evidence type="ECO:0000256" key="9">
    <source>
        <dbReference type="SAM" id="MobiDB-lite"/>
    </source>
</evidence>
<dbReference type="SMART" id="SM00847">
    <property type="entry name" value="HA2"/>
    <property type="match status" value="1"/>
</dbReference>
<dbReference type="GO" id="GO:0003723">
    <property type="term" value="F:RNA binding"/>
    <property type="evidence" value="ECO:0007669"/>
    <property type="project" value="TreeGrafter"/>
</dbReference>
<sequence>MNRKRKDNEKVSVEIIETPIDDEYKNPEDESNSILIPSKNKKTKISETLVPCKKLSRKKLEMQEKYKEKKLASLTKTKQKQLARIAARKKEKINMENLFSELQQYQLEPHNLNSMISSMDPKIKKNEVTFPKKLKSISKETSEKWKQEYATEDKNFYETDSSENEPEDVEEEMKSFFMKINQKKKNQITEYKKDESIVEIKKEVDSDLEEMTNICHKDDLTLIKGSKIVVNRKDEIQVQRACLPIFLEEQMIVEAINDNQIIIICGETGSGKTTQIPQFLYEAGYTSKGHLIGITEPRRVAAMSMASRVGNELNDNEISSYQIRFEGNKNIKTRILFMTDGVLMRELQEDIMLSKFSVIVIDEAHERSMYSDVLIGILSRIVPLRSKKGCPLKLIIMSATLSLDEFLQKHLFPTVIPKVIKVESRQFPVTVHFEKSTPTDFCDAAFRKVCEIHEKLPTGAILVFVSGQAEVERIVKLLKTRYPLKKEKLRQIKQQKKKKKDNDDNIDIDEFGSADAACFDENLEDNECIVTKFSNEINPPPSDVQSLYCLPLYSLLSTERQQKIFNPIPKNSRLCIVSTNVAETSITIPNIKYVVDTGKEKRKEYDIVTGVSRFVVSWCSQASANQRSGRAGRVQAGHAYRLYSSAVFQGFDKFSIPEILNKPTDQLVLHLKAMNIVKVINFPFVTKPETDQLEVSEQRLVRLGALNVQLNNQTKEAKISKLGKTLSLLPLSPGYGKLLVMANQKGLLNYAITLAAVLSVREPMISLRSIRGKDNEDTMNLVKQSLVKRYKLCNTGQAKHLGDISLLLKLMGAALYGNFDKNQCEEMDFRYKAFLEAKKMRKQLIKLINSNAESLLDGGKIDINESLTPPSEIQCKQLRQILISCLPEQIAKKVEGSDNINELEVPKGAYYCQKLEEYVYIDPSSMIYKMQPDYLLFQEIIQTNEKRFMTGCCVVDPDWIPLLVPSSCTFSCLEKDNSVANKNETEIYRYDKKLGTVVQQVKCFFSPREWNIGICDQPLPVNIELYKLFAYHILEGNVFENLQEYKQHLLAPPSSLLKNWSKLQQRTEAFINKLIEKSVHNKSKLLNIWKNDQNEYLLDEYLMWLPESIHDKVTLEWPPAE</sequence>
<dbReference type="CDD" id="cd18791">
    <property type="entry name" value="SF2_C_RHA"/>
    <property type="match status" value="1"/>
</dbReference>
<comment type="catalytic activity">
    <reaction evidence="7">
        <text>ATP + H2O = ADP + phosphate + H(+)</text>
        <dbReference type="Rhea" id="RHEA:13065"/>
        <dbReference type="ChEBI" id="CHEBI:15377"/>
        <dbReference type="ChEBI" id="CHEBI:15378"/>
        <dbReference type="ChEBI" id="CHEBI:30616"/>
        <dbReference type="ChEBI" id="CHEBI:43474"/>
        <dbReference type="ChEBI" id="CHEBI:456216"/>
        <dbReference type="EC" id="3.6.4.13"/>
    </reaction>
</comment>
<dbReference type="PANTHER" id="PTHR18934:SF99">
    <property type="entry name" value="ATP-DEPENDENT RNA HELICASE DHX37-RELATED"/>
    <property type="match status" value="1"/>
</dbReference>
<dbReference type="SMART" id="SM00490">
    <property type="entry name" value="HELICc"/>
    <property type="match status" value="1"/>
</dbReference>
<dbReference type="Pfam" id="PF00270">
    <property type="entry name" value="DEAD"/>
    <property type="match status" value="1"/>
</dbReference>
<evidence type="ECO:0000256" key="6">
    <source>
        <dbReference type="ARBA" id="ARBA00022840"/>
    </source>
</evidence>
<dbReference type="EC" id="3.6.4.13" evidence="2"/>
<dbReference type="GO" id="GO:0000462">
    <property type="term" value="P:maturation of SSU-rRNA from tricistronic rRNA transcript (SSU-rRNA, 5.8S rRNA, LSU-rRNA)"/>
    <property type="evidence" value="ECO:0007669"/>
    <property type="project" value="TreeGrafter"/>
</dbReference>
<dbReference type="GO" id="GO:0005730">
    <property type="term" value="C:nucleolus"/>
    <property type="evidence" value="ECO:0007669"/>
    <property type="project" value="TreeGrafter"/>
</dbReference>
<evidence type="ECO:0000256" key="5">
    <source>
        <dbReference type="ARBA" id="ARBA00022806"/>
    </source>
</evidence>
<dbReference type="InterPro" id="IPR011545">
    <property type="entry name" value="DEAD/DEAH_box_helicase_dom"/>
</dbReference>
<dbReference type="Pfam" id="PF00271">
    <property type="entry name" value="Helicase_C"/>
    <property type="match status" value="1"/>
</dbReference>
<dbReference type="InterPro" id="IPR011709">
    <property type="entry name" value="DEAD-box_helicase_OB_fold"/>
</dbReference>
<feature type="region of interest" description="Disordered" evidence="9">
    <location>
        <begin position="1"/>
        <end position="40"/>
    </location>
</feature>
<dbReference type="SMART" id="SM00382">
    <property type="entry name" value="AAA"/>
    <property type="match status" value="1"/>
</dbReference>
<dbReference type="STRING" id="131310.A0A0N4ZUS9"/>
<evidence type="ECO:0000256" key="3">
    <source>
        <dbReference type="ARBA" id="ARBA00022741"/>
    </source>
</evidence>
<comment type="similarity">
    <text evidence="1">Belongs to the DEAD box helicase family. DEAH subfamily.</text>
</comment>
<feature type="coiled-coil region" evidence="8">
    <location>
        <begin position="52"/>
        <end position="108"/>
    </location>
</feature>
<accession>A0A0N4ZUS9</accession>
<name>A0A0N4ZUS9_PARTI</name>
<evidence type="ECO:0000256" key="8">
    <source>
        <dbReference type="SAM" id="Coils"/>
    </source>
</evidence>
<dbReference type="WBParaSite" id="PTRK_0001234200.1">
    <property type="protein sequence ID" value="PTRK_0001234200.1"/>
    <property type="gene ID" value="PTRK_0001234200"/>
</dbReference>
<dbReference type="FunFam" id="3.40.50.300:FF:000637">
    <property type="entry name" value="ATP-dependent RNA helicase DHX37/DHR1"/>
    <property type="match status" value="1"/>
</dbReference>
<keyword evidence="12" id="KW-1185">Reference proteome</keyword>
<dbReference type="GO" id="GO:0003724">
    <property type="term" value="F:RNA helicase activity"/>
    <property type="evidence" value="ECO:0007669"/>
    <property type="project" value="UniProtKB-EC"/>
</dbReference>
<dbReference type="InterPro" id="IPR027417">
    <property type="entry name" value="P-loop_NTPase"/>
</dbReference>
<evidence type="ECO:0000313" key="12">
    <source>
        <dbReference type="Proteomes" id="UP000038045"/>
    </source>
</evidence>
<evidence type="ECO:0000256" key="2">
    <source>
        <dbReference type="ARBA" id="ARBA00012552"/>
    </source>
</evidence>
<dbReference type="Pfam" id="PF07717">
    <property type="entry name" value="OB_NTP_bind"/>
    <property type="match status" value="1"/>
</dbReference>
<dbReference type="GO" id="GO:0005524">
    <property type="term" value="F:ATP binding"/>
    <property type="evidence" value="ECO:0007669"/>
    <property type="project" value="UniProtKB-KW"/>
</dbReference>
<dbReference type="SUPFAM" id="SSF52540">
    <property type="entry name" value="P-loop containing nucleoside triphosphate hydrolases"/>
    <property type="match status" value="1"/>
</dbReference>
<dbReference type="SMART" id="SM00487">
    <property type="entry name" value="DEXDc"/>
    <property type="match status" value="1"/>
</dbReference>
<dbReference type="PROSITE" id="PS51192">
    <property type="entry name" value="HELICASE_ATP_BIND_1"/>
    <property type="match status" value="1"/>
</dbReference>
<protein>
    <recommendedName>
        <fullName evidence="2">RNA helicase</fullName>
        <ecNumber evidence="2">3.6.4.13</ecNumber>
    </recommendedName>
</protein>
<dbReference type="Proteomes" id="UP000038045">
    <property type="component" value="Unplaced"/>
</dbReference>
<dbReference type="InterPro" id="IPR014001">
    <property type="entry name" value="Helicase_ATP-bd"/>
</dbReference>
<dbReference type="InterPro" id="IPR056371">
    <property type="entry name" value="DHX37-like_C"/>
</dbReference>
<evidence type="ECO:0000256" key="7">
    <source>
        <dbReference type="ARBA" id="ARBA00047984"/>
    </source>
</evidence>
<proteinExistence type="inferred from homology"/>
<dbReference type="AlphaFoldDB" id="A0A0N4ZUS9"/>
<keyword evidence="5" id="KW-0347">Helicase</keyword>
<dbReference type="InterPro" id="IPR007502">
    <property type="entry name" value="Helicase-assoc_dom"/>
</dbReference>
<organism evidence="12 13">
    <name type="scientific">Parastrongyloides trichosuri</name>
    <name type="common">Possum-specific nematode worm</name>
    <dbReference type="NCBI Taxonomy" id="131310"/>
    <lineage>
        <taxon>Eukaryota</taxon>
        <taxon>Metazoa</taxon>
        <taxon>Ecdysozoa</taxon>
        <taxon>Nematoda</taxon>
        <taxon>Chromadorea</taxon>
        <taxon>Rhabditida</taxon>
        <taxon>Tylenchina</taxon>
        <taxon>Panagrolaimomorpha</taxon>
        <taxon>Strongyloidoidea</taxon>
        <taxon>Strongyloididae</taxon>
        <taxon>Parastrongyloides</taxon>
    </lineage>
</organism>
<reference evidence="13" key="1">
    <citation type="submission" date="2017-02" db="UniProtKB">
        <authorList>
            <consortium name="WormBaseParasite"/>
        </authorList>
    </citation>
    <scope>IDENTIFICATION</scope>
</reference>
<keyword evidence="4" id="KW-0378">Hydrolase</keyword>
<dbReference type="PROSITE" id="PS00690">
    <property type="entry name" value="DEAH_ATP_HELICASE"/>
    <property type="match status" value="1"/>
</dbReference>
<dbReference type="PANTHER" id="PTHR18934">
    <property type="entry name" value="ATP-DEPENDENT RNA HELICASE"/>
    <property type="match status" value="1"/>
</dbReference>
<dbReference type="Pfam" id="PF21010">
    <property type="entry name" value="HA2_C"/>
    <property type="match status" value="1"/>
</dbReference>
<dbReference type="Gene3D" id="3.40.50.300">
    <property type="entry name" value="P-loop containing nucleotide triphosphate hydrolases"/>
    <property type="match status" value="2"/>
</dbReference>
<feature type="domain" description="Helicase C-terminal" evidence="11">
    <location>
        <begin position="448"/>
        <end position="675"/>
    </location>
</feature>
<dbReference type="Pfam" id="PF23362">
    <property type="entry name" value="DHX37_C"/>
    <property type="match status" value="1"/>
</dbReference>